<evidence type="ECO:0000313" key="3">
    <source>
        <dbReference type="Proteomes" id="UP000009309"/>
    </source>
</evidence>
<dbReference type="SUPFAM" id="SSF56925">
    <property type="entry name" value="OMPA-like"/>
    <property type="match status" value="1"/>
</dbReference>
<dbReference type="STRING" id="1185876.BN8_06247"/>
<evidence type="ECO:0000256" key="1">
    <source>
        <dbReference type="SAM" id="SignalP"/>
    </source>
</evidence>
<feature type="signal peptide" evidence="1">
    <location>
        <begin position="1"/>
        <end position="23"/>
    </location>
</feature>
<feature type="chain" id="PRO_5003659812" description="Outer membrane protein beta-barrel domain-containing protein" evidence="1">
    <location>
        <begin position="24"/>
        <end position="275"/>
    </location>
</feature>
<name>I2GSH9_9BACT</name>
<evidence type="ECO:0008006" key="4">
    <source>
        <dbReference type="Google" id="ProtNLM"/>
    </source>
</evidence>
<evidence type="ECO:0000313" key="2">
    <source>
        <dbReference type="EMBL" id="CCH56858.1"/>
    </source>
</evidence>
<gene>
    <name evidence="2" type="ORF">BN8_06247</name>
</gene>
<comment type="caution">
    <text evidence="2">The sequence shown here is derived from an EMBL/GenBank/DDBJ whole genome shotgun (WGS) entry which is preliminary data.</text>
</comment>
<dbReference type="EMBL" id="CAIT01000010">
    <property type="protein sequence ID" value="CCH56858.1"/>
    <property type="molecule type" value="Genomic_DNA"/>
</dbReference>
<keyword evidence="3" id="KW-1185">Reference proteome</keyword>
<organism evidence="2 3">
    <name type="scientific">Fibrisoma limi BUZ 3</name>
    <dbReference type="NCBI Taxonomy" id="1185876"/>
    <lineage>
        <taxon>Bacteria</taxon>
        <taxon>Pseudomonadati</taxon>
        <taxon>Bacteroidota</taxon>
        <taxon>Cytophagia</taxon>
        <taxon>Cytophagales</taxon>
        <taxon>Spirosomataceae</taxon>
        <taxon>Fibrisoma</taxon>
    </lineage>
</organism>
<sequence>MKFCWIATCSGALWLGAVLSTFAQRSAIWQEKPGTWVLNAGIGVTRYAGDLNEGDFLAKPRLGAALDVAFAYRISNRLTLRAETQLYTLHGSQQNTRLAYNNLSFKSLNPDLWAGLQVDAWPVNHRTRKAIPYGFAGVGFTYITPKATYKGETYSLAPLQTEGVAYNRLPVIIRYGAGLPVAATERFKIHLEGSYTHVMSDYVDDVSTRYVVQTGRSPLAVALADRRSEIGLPLNKAGAQRGNSGKNDGYLILSVRFIHIISTKAQRNYRLSMRG</sequence>
<reference evidence="2 3" key="1">
    <citation type="journal article" date="2012" name="J. Bacteriol.">
        <title>Genome Sequence of the Filamentous Bacterium Fibrisoma limi BUZ 3T.</title>
        <authorList>
            <person name="Filippini M."/>
            <person name="Qi W."/>
            <person name="Jaenicke S."/>
            <person name="Goesmann A."/>
            <person name="Smits T.H."/>
            <person name="Bagheri H.C."/>
        </authorList>
    </citation>
    <scope>NUCLEOTIDE SEQUENCE [LARGE SCALE GENOMIC DNA]</scope>
    <source>
        <strain evidence="3">BUZ 3T</strain>
    </source>
</reference>
<keyword evidence="1" id="KW-0732">Signal</keyword>
<accession>I2GSH9</accession>
<dbReference type="InterPro" id="IPR011250">
    <property type="entry name" value="OMP/PagP_B-barrel"/>
</dbReference>
<dbReference type="AlphaFoldDB" id="I2GSH9"/>
<protein>
    <recommendedName>
        <fullName evidence="4">Outer membrane protein beta-barrel domain-containing protein</fullName>
    </recommendedName>
</protein>
<dbReference type="Proteomes" id="UP000009309">
    <property type="component" value="Unassembled WGS sequence"/>
</dbReference>
<proteinExistence type="predicted"/>
<dbReference type="RefSeq" id="WP_009285419.1">
    <property type="nucleotide sequence ID" value="NZ_CAIT01000010.1"/>
</dbReference>
<dbReference type="eggNOG" id="COG2067">
    <property type="taxonomic scope" value="Bacteria"/>
</dbReference>